<protein>
    <submittedName>
        <fullName evidence="1">Uncharacterized protein</fullName>
    </submittedName>
</protein>
<dbReference type="Proteomes" id="UP000075902">
    <property type="component" value="Unassembled WGS sequence"/>
</dbReference>
<reference evidence="2" key="1">
    <citation type="submission" date="2014-01" db="EMBL/GenBank/DDBJ databases">
        <title>The Genome Sequence of Anopheles melas CM1001059_A (V2).</title>
        <authorList>
            <consortium name="The Broad Institute Genomics Platform"/>
            <person name="Neafsey D.E."/>
            <person name="Besansky N."/>
            <person name="Howell P."/>
            <person name="Walton C."/>
            <person name="Young S.K."/>
            <person name="Zeng Q."/>
            <person name="Gargeya S."/>
            <person name="Fitzgerald M."/>
            <person name="Haas B."/>
            <person name="Abouelleil A."/>
            <person name="Allen A.W."/>
            <person name="Alvarado L."/>
            <person name="Arachchi H.M."/>
            <person name="Berlin A.M."/>
            <person name="Chapman S.B."/>
            <person name="Gainer-Dewar J."/>
            <person name="Goldberg J."/>
            <person name="Griggs A."/>
            <person name="Gujja S."/>
            <person name="Hansen M."/>
            <person name="Howarth C."/>
            <person name="Imamovic A."/>
            <person name="Ireland A."/>
            <person name="Larimer J."/>
            <person name="McCowan C."/>
            <person name="Murphy C."/>
            <person name="Pearson M."/>
            <person name="Poon T.W."/>
            <person name="Priest M."/>
            <person name="Roberts A."/>
            <person name="Saif S."/>
            <person name="Shea T."/>
            <person name="Sisk P."/>
            <person name="Sykes S."/>
            <person name="Wortman J."/>
            <person name="Nusbaum C."/>
            <person name="Birren B."/>
        </authorList>
    </citation>
    <scope>NUCLEOTIDE SEQUENCE [LARGE SCALE GENOMIC DNA]</scope>
    <source>
        <strain evidence="2">CM1001059</strain>
    </source>
</reference>
<accession>A0A182UG88</accession>
<dbReference type="AlphaFoldDB" id="A0A182UG88"/>
<evidence type="ECO:0000313" key="1">
    <source>
        <dbReference type="EnsemblMetazoa" id="AMEC019855-PA"/>
    </source>
</evidence>
<keyword evidence="2" id="KW-1185">Reference proteome</keyword>
<dbReference type="VEuPathDB" id="VectorBase:AMEC019855"/>
<evidence type="ECO:0000313" key="2">
    <source>
        <dbReference type="Proteomes" id="UP000075902"/>
    </source>
</evidence>
<dbReference type="EnsemblMetazoa" id="AMEC019855-RA">
    <property type="protein sequence ID" value="AMEC019855-PA"/>
    <property type="gene ID" value="AMEC019855"/>
</dbReference>
<proteinExistence type="predicted"/>
<organism evidence="1 2">
    <name type="scientific">Anopheles melas</name>
    <dbReference type="NCBI Taxonomy" id="34690"/>
    <lineage>
        <taxon>Eukaryota</taxon>
        <taxon>Metazoa</taxon>
        <taxon>Ecdysozoa</taxon>
        <taxon>Arthropoda</taxon>
        <taxon>Hexapoda</taxon>
        <taxon>Insecta</taxon>
        <taxon>Pterygota</taxon>
        <taxon>Neoptera</taxon>
        <taxon>Endopterygota</taxon>
        <taxon>Diptera</taxon>
        <taxon>Nematocera</taxon>
        <taxon>Culicoidea</taxon>
        <taxon>Culicidae</taxon>
        <taxon>Anophelinae</taxon>
        <taxon>Anopheles</taxon>
    </lineage>
</organism>
<name>A0A182UG88_9DIPT</name>
<reference evidence="1" key="2">
    <citation type="submission" date="2020-05" db="UniProtKB">
        <authorList>
            <consortium name="EnsemblMetazoa"/>
        </authorList>
    </citation>
    <scope>IDENTIFICATION</scope>
    <source>
        <strain evidence="1">CM1001059</strain>
    </source>
</reference>
<sequence length="135" mass="15071">MRGKVLMTGTVLADGQPIVRAAERRTNRSKLSSALTMIQRRVAIGFGGGDHLERANWEEHFVPFNLLTSGPTRPIQPEGERLWQIVNERPIDSSYRFSCSVDIAPTWCDGSLVEGTEHGHGCPLECRTIARLRQT</sequence>